<proteinExistence type="predicted"/>
<gene>
    <name evidence="1" type="ORF">GCM10008916_24680</name>
</gene>
<evidence type="ECO:0000313" key="2">
    <source>
        <dbReference type="Proteomes" id="UP001501764"/>
    </source>
</evidence>
<dbReference type="Proteomes" id="UP001501764">
    <property type="component" value="Unassembled WGS sequence"/>
</dbReference>
<protein>
    <submittedName>
        <fullName evidence="1">Uncharacterized protein</fullName>
    </submittedName>
</protein>
<keyword evidence="2" id="KW-1185">Reference proteome</keyword>
<accession>A0ABN1LTL5</accession>
<name>A0ABN1LTL5_9CLOT</name>
<comment type="caution">
    <text evidence="1">The sequence shown here is derived from an EMBL/GenBank/DDBJ whole genome shotgun (WGS) entry which is preliminary data.</text>
</comment>
<dbReference type="EMBL" id="BAAACO010000002">
    <property type="protein sequence ID" value="GAA0860056.1"/>
    <property type="molecule type" value="Genomic_DNA"/>
</dbReference>
<organism evidence="1 2">
    <name type="scientific">Clostridium nitritogenes</name>
    <dbReference type="NCBI Taxonomy" id="83340"/>
    <lineage>
        <taxon>Bacteria</taxon>
        <taxon>Bacillati</taxon>
        <taxon>Bacillota</taxon>
        <taxon>Clostridia</taxon>
        <taxon>Eubacteriales</taxon>
        <taxon>Clostridiaceae</taxon>
        <taxon>Clostridium</taxon>
    </lineage>
</organism>
<evidence type="ECO:0000313" key="1">
    <source>
        <dbReference type="EMBL" id="GAA0860056.1"/>
    </source>
</evidence>
<dbReference type="RefSeq" id="WP_320683647.1">
    <property type="nucleotide sequence ID" value="NZ_BAAACO010000002.1"/>
</dbReference>
<reference evidence="1 2" key="1">
    <citation type="journal article" date="2019" name="Int. J. Syst. Evol. Microbiol.">
        <title>The Global Catalogue of Microorganisms (GCM) 10K type strain sequencing project: providing services to taxonomists for standard genome sequencing and annotation.</title>
        <authorList>
            <consortium name="The Broad Institute Genomics Platform"/>
            <consortium name="The Broad Institute Genome Sequencing Center for Infectious Disease"/>
            <person name="Wu L."/>
            <person name="Ma J."/>
        </authorList>
    </citation>
    <scope>NUCLEOTIDE SEQUENCE [LARGE SCALE GENOMIC DNA]</scope>
    <source>
        <strain evidence="1 2">JCM 6485</strain>
    </source>
</reference>
<sequence>MKQINNEYYAKKIFEIFEGLLNQFKVINNKKWGNPAGQTDDMKTFEIENSEGTIWCSLIEWANAGTLETNRVGLIATSPLENKTSSLGHIVEVTIPFEFNRRFNTRAYEENGLIEIRNYGKFTVGRKGIKKKEFFDFLRKKNKDLINIDEENKEYITVLSIKDRQLSKEDFANSLIKFTYLIKEFKDQKRRV</sequence>